<dbReference type="Proteomes" id="UP000053558">
    <property type="component" value="Unassembled WGS sequence"/>
</dbReference>
<dbReference type="GeneID" id="19199417"/>
<dbReference type="KEGG" id="cput:CONPUDRAFT_118739"/>
<evidence type="ECO:0008006" key="3">
    <source>
        <dbReference type="Google" id="ProtNLM"/>
    </source>
</evidence>
<protein>
    <recommendedName>
        <fullName evidence="3">Endonuclease/exonuclease/phosphatase domain-containing protein</fullName>
    </recommendedName>
</protein>
<sequence>MVMALPKDLPTLCSLSTGNYTRPDNVFCTEHTAQCVVSCEVLTDRKLLRTDHFLIATCIDFRLARDTEEPRKNFRDVGWENFNDVLGPRIRERMGAPGPILTHDSLHSSATTLTSVLQETIEELVPNLKLSPHSRRWWTRELSELRDECNQ</sequence>
<proteinExistence type="predicted"/>
<dbReference type="OMA" id="ISCNTAP"/>
<comment type="caution">
    <text evidence="1">The sequence shown here is derived from an EMBL/GenBank/DDBJ whole genome shotgun (WGS) entry which is preliminary data.</text>
</comment>
<dbReference type="AlphaFoldDB" id="A0A5M3N332"/>
<dbReference type="RefSeq" id="XP_007765170.1">
    <property type="nucleotide sequence ID" value="XM_007766980.1"/>
</dbReference>
<evidence type="ECO:0000313" key="1">
    <source>
        <dbReference type="EMBL" id="EIW85809.1"/>
    </source>
</evidence>
<feature type="non-terminal residue" evidence="1">
    <location>
        <position position="151"/>
    </location>
</feature>
<reference evidence="2" key="1">
    <citation type="journal article" date="2012" name="Science">
        <title>The Paleozoic origin of enzymatic lignin decomposition reconstructed from 31 fungal genomes.</title>
        <authorList>
            <person name="Floudas D."/>
            <person name="Binder M."/>
            <person name="Riley R."/>
            <person name="Barry K."/>
            <person name="Blanchette R.A."/>
            <person name="Henrissat B."/>
            <person name="Martinez A.T."/>
            <person name="Otillar R."/>
            <person name="Spatafora J.W."/>
            <person name="Yadav J.S."/>
            <person name="Aerts A."/>
            <person name="Benoit I."/>
            <person name="Boyd A."/>
            <person name="Carlson A."/>
            <person name="Copeland A."/>
            <person name="Coutinho P.M."/>
            <person name="de Vries R.P."/>
            <person name="Ferreira P."/>
            <person name="Findley K."/>
            <person name="Foster B."/>
            <person name="Gaskell J."/>
            <person name="Glotzer D."/>
            <person name="Gorecki P."/>
            <person name="Heitman J."/>
            <person name="Hesse C."/>
            <person name="Hori C."/>
            <person name="Igarashi K."/>
            <person name="Jurgens J.A."/>
            <person name="Kallen N."/>
            <person name="Kersten P."/>
            <person name="Kohler A."/>
            <person name="Kuees U."/>
            <person name="Kumar T.K.A."/>
            <person name="Kuo A."/>
            <person name="LaButti K."/>
            <person name="Larrondo L.F."/>
            <person name="Lindquist E."/>
            <person name="Ling A."/>
            <person name="Lombard V."/>
            <person name="Lucas S."/>
            <person name="Lundell T."/>
            <person name="Martin R."/>
            <person name="McLaughlin D.J."/>
            <person name="Morgenstern I."/>
            <person name="Morin E."/>
            <person name="Murat C."/>
            <person name="Nagy L.G."/>
            <person name="Nolan M."/>
            <person name="Ohm R.A."/>
            <person name="Patyshakuliyeva A."/>
            <person name="Rokas A."/>
            <person name="Ruiz-Duenas F.J."/>
            <person name="Sabat G."/>
            <person name="Salamov A."/>
            <person name="Samejima M."/>
            <person name="Schmutz J."/>
            <person name="Slot J.C."/>
            <person name="St John F."/>
            <person name="Stenlid J."/>
            <person name="Sun H."/>
            <person name="Sun S."/>
            <person name="Syed K."/>
            <person name="Tsang A."/>
            <person name="Wiebenga A."/>
            <person name="Young D."/>
            <person name="Pisabarro A."/>
            <person name="Eastwood D.C."/>
            <person name="Martin F."/>
            <person name="Cullen D."/>
            <person name="Grigoriev I.V."/>
            <person name="Hibbett D.S."/>
        </authorList>
    </citation>
    <scope>NUCLEOTIDE SEQUENCE [LARGE SCALE GENOMIC DNA]</scope>
    <source>
        <strain evidence="2">RWD-64-598 SS2</strain>
    </source>
</reference>
<dbReference type="EMBL" id="JH711574">
    <property type="protein sequence ID" value="EIW85809.1"/>
    <property type="molecule type" value="Genomic_DNA"/>
</dbReference>
<evidence type="ECO:0000313" key="2">
    <source>
        <dbReference type="Proteomes" id="UP000053558"/>
    </source>
</evidence>
<dbReference type="OrthoDB" id="3261136at2759"/>
<gene>
    <name evidence="1" type="ORF">CONPUDRAFT_118739</name>
</gene>
<keyword evidence="2" id="KW-1185">Reference proteome</keyword>
<organism evidence="1 2">
    <name type="scientific">Coniophora puteana (strain RWD-64-598)</name>
    <name type="common">Brown rot fungus</name>
    <dbReference type="NCBI Taxonomy" id="741705"/>
    <lineage>
        <taxon>Eukaryota</taxon>
        <taxon>Fungi</taxon>
        <taxon>Dikarya</taxon>
        <taxon>Basidiomycota</taxon>
        <taxon>Agaricomycotina</taxon>
        <taxon>Agaricomycetes</taxon>
        <taxon>Agaricomycetidae</taxon>
        <taxon>Boletales</taxon>
        <taxon>Coniophorineae</taxon>
        <taxon>Coniophoraceae</taxon>
        <taxon>Coniophora</taxon>
    </lineage>
</organism>
<name>A0A5M3N332_CONPW</name>
<accession>A0A5M3N332</accession>